<dbReference type="AlphaFoldDB" id="A0A6J6CDI6"/>
<keyword evidence="1" id="KW-1133">Transmembrane helix</keyword>
<accession>A0A6J6CDI6</accession>
<evidence type="ECO:0000313" key="3">
    <source>
        <dbReference type="EMBL" id="CAB4647706.1"/>
    </source>
</evidence>
<keyword evidence="1" id="KW-0812">Transmembrane</keyword>
<feature type="transmembrane region" description="Helical" evidence="1">
    <location>
        <begin position="104"/>
        <end position="125"/>
    </location>
</feature>
<dbReference type="EMBL" id="CAEZWA010000124">
    <property type="protein sequence ID" value="CAB4647706.1"/>
    <property type="molecule type" value="Genomic_DNA"/>
</dbReference>
<gene>
    <name evidence="2" type="ORF">UFOPK1561_00067</name>
    <name evidence="3" type="ORF">UFOPK2165_00703</name>
</gene>
<keyword evidence="1" id="KW-0472">Membrane</keyword>
<dbReference type="EMBL" id="CAEZSZ010000003">
    <property type="protein sequence ID" value="CAB4548098.1"/>
    <property type="molecule type" value="Genomic_DNA"/>
</dbReference>
<reference evidence="2" key="1">
    <citation type="submission" date="2020-05" db="EMBL/GenBank/DDBJ databases">
        <authorList>
            <person name="Chiriac C."/>
            <person name="Salcher M."/>
            <person name="Ghai R."/>
            <person name="Kavagutti S V."/>
        </authorList>
    </citation>
    <scope>NUCLEOTIDE SEQUENCE</scope>
</reference>
<evidence type="ECO:0000256" key="1">
    <source>
        <dbReference type="SAM" id="Phobius"/>
    </source>
</evidence>
<feature type="transmembrane region" description="Helical" evidence="1">
    <location>
        <begin position="75"/>
        <end position="98"/>
    </location>
</feature>
<evidence type="ECO:0000313" key="2">
    <source>
        <dbReference type="EMBL" id="CAB4548098.1"/>
    </source>
</evidence>
<name>A0A6J6CDI6_9ZZZZ</name>
<sequence>MRPIPCEGEKGLFPGRETGRGIPMPCDEAKGLFPGRGIPGVADGAAGDFAAAAFLGSAGDFVSADFSAAGAIGSIAIVASKGLSVFLAAVFLTGAAAATSSTGASTLAAVFLAAAFLGASSLGLASGNASRSFLATGGAIVDEPLFTNSPSSASLARATLESIPSSLAMSYTRGSATYFSCLGPSLDRAGR</sequence>
<proteinExistence type="predicted"/>
<protein>
    <submittedName>
        <fullName evidence="2">Unannotated protein</fullName>
    </submittedName>
</protein>
<organism evidence="2">
    <name type="scientific">freshwater metagenome</name>
    <dbReference type="NCBI Taxonomy" id="449393"/>
    <lineage>
        <taxon>unclassified sequences</taxon>
        <taxon>metagenomes</taxon>
        <taxon>ecological metagenomes</taxon>
    </lineage>
</organism>